<dbReference type="PANTHER" id="PTHR34782">
    <property type="entry name" value="PHOSPHORIBOSYLFORMYLGLYCINAMIDINE SYNTHASE"/>
    <property type="match status" value="1"/>
</dbReference>
<dbReference type="Proteomes" id="UP001177003">
    <property type="component" value="Chromosome 4"/>
</dbReference>
<dbReference type="AlphaFoldDB" id="A0AA35YTP4"/>
<reference evidence="1" key="1">
    <citation type="submission" date="2023-04" db="EMBL/GenBank/DDBJ databases">
        <authorList>
            <person name="Vijverberg K."/>
            <person name="Xiong W."/>
            <person name="Schranz E."/>
        </authorList>
    </citation>
    <scope>NUCLEOTIDE SEQUENCE</scope>
</reference>
<sequence length="213" mass="24005">MAHRAVIHGVVLKGLWPTSVNRTSFRQQNYQTPILRSRCECKIITNIKDFCSERRIDLDRHFNCLNNENISSSSSMVSENTQEPPQETDLEIISDRSRTKGRAGQTTNMIFGDTVIDGSSGEWLTLSQKLDTYPSVRRFTAIGIGGNDFVQSMILAVESVIQHPVQQEHVKQRVSSGGKYVSVSIGPIQVVSREQVRAVYNAMRGDDRIKFFL</sequence>
<dbReference type="InterPro" id="IPR027471">
    <property type="entry name" value="YbeD-like_sf"/>
</dbReference>
<organism evidence="1 2">
    <name type="scientific">Lactuca saligna</name>
    <name type="common">Willowleaf lettuce</name>
    <dbReference type="NCBI Taxonomy" id="75948"/>
    <lineage>
        <taxon>Eukaryota</taxon>
        <taxon>Viridiplantae</taxon>
        <taxon>Streptophyta</taxon>
        <taxon>Embryophyta</taxon>
        <taxon>Tracheophyta</taxon>
        <taxon>Spermatophyta</taxon>
        <taxon>Magnoliopsida</taxon>
        <taxon>eudicotyledons</taxon>
        <taxon>Gunneridae</taxon>
        <taxon>Pentapetalae</taxon>
        <taxon>asterids</taxon>
        <taxon>campanulids</taxon>
        <taxon>Asterales</taxon>
        <taxon>Asteraceae</taxon>
        <taxon>Cichorioideae</taxon>
        <taxon>Cichorieae</taxon>
        <taxon>Lactucinae</taxon>
        <taxon>Lactuca</taxon>
    </lineage>
</organism>
<evidence type="ECO:0000313" key="1">
    <source>
        <dbReference type="EMBL" id="CAI9279737.1"/>
    </source>
</evidence>
<dbReference type="PANTHER" id="PTHR34782:SF1">
    <property type="entry name" value="PHOSPHORIBOSYLFORMYLGLYCINAMIDINE SYNTHASE"/>
    <property type="match status" value="1"/>
</dbReference>
<proteinExistence type="predicted"/>
<protein>
    <submittedName>
        <fullName evidence="1">Uncharacterized protein</fullName>
    </submittedName>
</protein>
<evidence type="ECO:0000313" key="2">
    <source>
        <dbReference type="Proteomes" id="UP001177003"/>
    </source>
</evidence>
<name>A0AA35YTP4_LACSI</name>
<dbReference type="Gene3D" id="3.30.70.260">
    <property type="match status" value="1"/>
</dbReference>
<dbReference type="EMBL" id="OX465080">
    <property type="protein sequence ID" value="CAI9279737.1"/>
    <property type="molecule type" value="Genomic_DNA"/>
</dbReference>
<gene>
    <name evidence="1" type="ORF">LSALG_LOCUS19520</name>
</gene>
<dbReference type="InterPro" id="IPR007454">
    <property type="entry name" value="UPF0250_YbeD-like"/>
</dbReference>
<accession>A0AA35YTP4</accession>
<dbReference type="SUPFAM" id="SSF117991">
    <property type="entry name" value="YbeD/HP0495-like"/>
    <property type="match status" value="1"/>
</dbReference>
<keyword evidence="2" id="KW-1185">Reference proteome</keyword>
<dbReference type="Pfam" id="PF04359">
    <property type="entry name" value="DUF493"/>
    <property type="match status" value="1"/>
</dbReference>